<feature type="region of interest" description="Disordered" evidence="1">
    <location>
        <begin position="1"/>
        <end position="103"/>
    </location>
</feature>
<feature type="region of interest" description="Disordered" evidence="1">
    <location>
        <begin position="123"/>
        <end position="191"/>
    </location>
</feature>
<evidence type="ECO:0000256" key="1">
    <source>
        <dbReference type="SAM" id="MobiDB-lite"/>
    </source>
</evidence>
<name>A0ABP1C347_9BRYO</name>
<feature type="compositionally biased region" description="Basic and acidic residues" evidence="1">
    <location>
        <begin position="55"/>
        <end position="66"/>
    </location>
</feature>
<feature type="compositionally biased region" description="Basic and acidic residues" evidence="1">
    <location>
        <begin position="132"/>
        <end position="161"/>
    </location>
</feature>
<accession>A0ABP1C347</accession>
<gene>
    <name evidence="2" type="ORF">CSSPJE1EN2_LOCUS24539</name>
</gene>
<reference evidence="2" key="1">
    <citation type="submission" date="2024-03" db="EMBL/GenBank/DDBJ databases">
        <authorList>
            <consortium name="ELIXIR-Norway"/>
            <consortium name="Elixir Norway"/>
        </authorList>
    </citation>
    <scope>NUCLEOTIDE SEQUENCE</scope>
</reference>
<feature type="compositionally biased region" description="Polar residues" evidence="1">
    <location>
        <begin position="1"/>
        <end position="15"/>
    </location>
</feature>
<dbReference type="EMBL" id="OZ023710">
    <property type="protein sequence ID" value="CAK9883288.1"/>
    <property type="molecule type" value="Genomic_DNA"/>
</dbReference>
<dbReference type="Proteomes" id="UP001497522">
    <property type="component" value="Chromosome 9"/>
</dbReference>
<sequence length="191" mass="20665">MQNSREASLTQSVFPSENPLGKKEKKEIRAPEVPAAPSNPARCQAPVQATQASSKRSDGGAHEGSRQRSPPKITLLDMSDQATSGADETASRPPPPSGKLLSILSSPSSLRIFFCVRGARFGTRSSRSHHRFGNDRDQSFGRKSEGSKREIDQKRFKEGSEHSQNGPSYKPDSDCAPGQRDALPSHGVKPT</sequence>
<evidence type="ECO:0000313" key="3">
    <source>
        <dbReference type="Proteomes" id="UP001497522"/>
    </source>
</evidence>
<proteinExistence type="predicted"/>
<organism evidence="2 3">
    <name type="scientific">Sphagnum jensenii</name>
    <dbReference type="NCBI Taxonomy" id="128206"/>
    <lineage>
        <taxon>Eukaryota</taxon>
        <taxon>Viridiplantae</taxon>
        <taxon>Streptophyta</taxon>
        <taxon>Embryophyta</taxon>
        <taxon>Bryophyta</taxon>
        <taxon>Sphagnophytina</taxon>
        <taxon>Sphagnopsida</taxon>
        <taxon>Sphagnales</taxon>
        <taxon>Sphagnaceae</taxon>
        <taxon>Sphagnum</taxon>
    </lineage>
</organism>
<keyword evidence="3" id="KW-1185">Reference proteome</keyword>
<feature type="compositionally biased region" description="Basic and acidic residues" evidence="1">
    <location>
        <begin position="20"/>
        <end position="30"/>
    </location>
</feature>
<evidence type="ECO:0000313" key="2">
    <source>
        <dbReference type="EMBL" id="CAK9883288.1"/>
    </source>
</evidence>
<protein>
    <submittedName>
        <fullName evidence="2">Uncharacterized protein</fullName>
    </submittedName>
</protein>